<dbReference type="PANTHER" id="PTHR33198:SF19">
    <property type="entry name" value="CCHC-TYPE DOMAIN-CONTAINING PROTEIN"/>
    <property type="match status" value="1"/>
</dbReference>
<evidence type="ECO:0000256" key="1">
    <source>
        <dbReference type="SAM" id="MobiDB-lite"/>
    </source>
</evidence>
<reference evidence="2" key="1">
    <citation type="submission" date="2020-11" db="EMBL/GenBank/DDBJ databases">
        <authorList>
            <person name="Tran Van P."/>
        </authorList>
    </citation>
    <scope>NUCLEOTIDE SEQUENCE</scope>
</reference>
<feature type="compositionally biased region" description="Low complexity" evidence="1">
    <location>
        <begin position="349"/>
        <end position="371"/>
    </location>
</feature>
<organism evidence="2">
    <name type="scientific">Timema bartmani</name>
    <dbReference type="NCBI Taxonomy" id="61472"/>
    <lineage>
        <taxon>Eukaryota</taxon>
        <taxon>Metazoa</taxon>
        <taxon>Ecdysozoa</taxon>
        <taxon>Arthropoda</taxon>
        <taxon>Hexapoda</taxon>
        <taxon>Insecta</taxon>
        <taxon>Pterygota</taxon>
        <taxon>Neoptera</taxon>
        <taxon>Polyneoptera</taxon>
        <taxon>Phasmatodea</taxon>
        <taxon>Timematodea</taxon>
        <taxon>Timematoidea</taxon>
        <taxon>Timematidae</taxon>
        <taxon>Timema</taxon>
    </lineage>
</organism>
<evidence type="ECO:0000313" key="2">
    <source>
        <dbReference type="EMBL" id="CAD7438973.1"/>
    </source>
</evidence>
<gene>
    <name evidence="2" type="ORF">TBIB3V08_LOCUS1554</name>
</gene>
<feature type="region of interest" description="Disordered" evidence="1">
    <location>
        <begin position="176"/>
        <end position="237"/>
    </location>
</feature>
<proteinExistence type="predicted"/>
<evidence type="ECO:0008006" key="3">
    <source>
        <dbReference type="Google" id="ProtNLM"/>
    </source>
</evidence>
<feature type="compositionally biased region" description="Polar residues" evidence="1">
    <location>
        <begin position="333"/>
        <end position="348"/>
    </location>
</feature>
<dbReference type="PANTHER" id="PTHR33198">
    <property type="entry name" value="ANK_REP_REGION DOMAIN-CONTAINING PROTEIN-RELATED"/>
    <property type="match status" value="1"/>
</dbReference>
<accession>A0A7R9EQN0</accession>
<feature type="compositionally biased region" description="Polar residues" evidence="1">
    <location>
        <begin position="192"/>
        <end position="223"/>
    </location>
</feature>
<feature type="region of interest" description="Disordered" evidence="1">
    <location>
        <begin position="333"/>
        <end position="371"/>
    </location>
</feature>
<dbReference type="AlphaFoldDB" id="A0A7R9EQN0"/>
<sequence length="371" mass="42301">MEFNKPKPLNLAGDLAKNFNEFQEEVLEYFEATETGTKSAGVQIARLKNLLGRDAVRLYKTLTTIKPEEETVNDILSVLKFHCIPKKNETILVFNFFNRKQCLGEPFENFYAELRALATPCEFGDQEDKLLRAQIILGVNSQSIKQHLLREDTTLNKVVEYCKSVELAEKNLKTIEDGGRSSQSDIFKVSRKTTTPQPSQVQNQYHLQKTGQSRSWNNLQQTEPLRPDPKENLGLSRNKFSEKFVRKACYRCGYDHPNRPCPAINKRCNRCRGMNHFAKNCVATNNFSSGRSAFELGAMNADSNVVNQTSNVDKLKDLGNLILRPFGLSTENFKLNQDPNTGGYSVNFQQQQQQQPPQQPNPQQNQRPHPQ</sequence>
<protein>
    <recommendedName>
        <fullName evidence="3">CCHC-type domain-containing protein</fullName>
    </recommendedName>
</protein>
<dbReference type="EMBL" id="OD564569">
    <property type="protein sequence ID" value="CAD7438973.1"/>
    <property type="molecule type" value="Genomic_DNA"/>
</dbReference>
<name>A0A7R9EQN0_9NEOP</name>
<dbReference type="Gene3D" id="4.10.60.10">
    <property type="entry name" value="Zinc finger, CCHC-type"/>
    <property type="match status" value="1"/>
</dbReference>